<reference evidence="10 11" key="1">
    <citation type="submission" date="2016-10" db="EMBL/GenBank/DDBJ databases">
        <authorList>
            <person name="de Groot N.N."/>
        </authorList>
    </citation>
    <scope>NUCLEOTIDE SEQUENCE [LARGE SCALE GENOMIC DNA]</scope>
    <source>
        <strain evidence="10 11">DSM 19886</strain>
    </source>
</reference>
<dbReference type="STRING" id="192904.SAMN04488514_11260"/>
<keyword evidence="11" id="KW-1185">Reference proteome</keyword>
<keyword evidence="4" id="KW-0808">Transferase</keyword>
<dbReference type="NCBIfam" id="TIGR00497">
    <property type="entry name" value="hsdM"/>
    <property type="match status" value="1"/>
</dbReference>
<dbReference type="Gene3D" id="1.20.1260.30">
    <property type="match status" value="1"/>
</dbReference>
<dbReference type="InterPro" id="IPR029063">
    <property type="entry name" value="SAM-dependent_MTases_sf"/>
</dbReference>
<proteinExistence type="inferred from homology"/>
<protein>
    <recommendedName>
        <fullName evidence="2">site-specific DNA-methyltransferase (adenine-specific)</fullName>
        <ecNumber evidence="2">2.1.1.72</ecNumber>
    </recommendedName>
</protein>
<dbReference type="EMBL" id="FNGV01000012">
    <property type="protein sequence ID" value="SDM65688.1"/>
    <property type="molecule type" value="Genomic_DNA"/>
</dbReference>
<dbReference type="PRINTS" id="PR00507">
    <property type="entry name" value="N12N6MTFRASE"/>
</dbReference>
<gene>
    <name evidence="10" type="ORF">SAMN04488514_11260</name>
</gene>
<dbReference type="InterPro" id="IPR038333">
    <property type="entry name" value="T1MK-like_N_sf"/>
</dbReference>
<dbReference type="SUPFAM" id="SSF53335">
    <property type="entry name" value="S-adenosyl-L-methionine-dependent methyltransferases"/>
    <property type="match status" value="1"/>
</dbReference>
<evidence type="ECO:0000256" key="3">
    <source>
        <dbReference type="ARBA" id="ARBA00022603"/>
    </source>
</evidence>
<comment type="similarity">
    <text evidence="1">Belongs to the N(4)/N(6)-methyltransferase family.</text>
</comment>
<dbReference type="GO" id="GO:0008170">
    <property type="term" value="F:N-methyltransferase activity"/>
    <property type="evidence" value="ECO:0007669"/>
    <property type="project" value="InterPro"/>
</dbReference>
<dbReference type="InterPro" id="IPR003356">
    <property type="entry name" value="DNA_methylase_A-5"/>
</dbReference>
<evidence type="ECO:0000256" key="2">
    <source>
        <dbReference type="ARBA" id="ARBA00011900"/>
    </source>
</evidence>
<dbReference type="Pfam" id="PF12161">
    <property type="entry name" value="HsdM_N"/>
    <property type="match status" value="1"/>
</dbReference>
<evidence type="ECO:0000256" key="5">
    <source>
        <dbReference type="ARBA" id="ARBA00022691"/>
    </source>
</evidence>
<dbReference type="RefSeq" id="WP_089893358.1">
    <property type="nucleotide sequence ID" value="NZ_FNGV01000012.1"/>
</dbReference>
<evidence type="ECO:0000256" key="1">
    <source>
        <dbReference type="ARBA" id="ARBA00006594"/>
    </source>
</evidence>
<feature type="domain" description="DNA methylase adenine-specific" evidence="8">
    <location>
        <begin position="161"/>
        <end position="479"/>
    </location>
</feature>
<keyword evidence="3" id="KW-0489">Methyltransferase</keyword>
<evidence type="ECO:0000313" key="11">
    <source>
        <dbReference type="Proteomes" id="UP000199440"/>
    </source>
</evidence>
<dbReference type="InterPro" id="IPR051537">
    <property type="entry name" value="DNA_Adenine_Mtase"/>
</dbReference>
<dbReference type="Gene3D" id="3.40.50.150">
    <property type="entry name" value="Vaccinia Virus protein VP39"/>
    <property type="match status" value="1"/>
</dbReference>
<name>A0A1G9V0M5_9FLAO</name>
<keyword evidence="6" id="KW-0680">Restriction system</keyword>
<dbReference type="GO" id="GO:0009007">
    <property type="term" value="F:site-specific DNA-methyltransferase (adenine-specific) activity"/>
    <property type="evidence" value="ECO:0007669"/>
    <property type="project" value="UniProtKB-EC"/>
</dbReference>
<dbReference type="GO" id="GO:0032259">
    <property type="term" value="P:methylation"/>
    <property type="evidence" value="ECO:0007669"/>
    <property type="project" value="UniProtKB-KW"/>
</dbReference>
<dbReference type="InterPro" id="IPR022749">
    <property type="entry name" value="D12N6_MeTrfase_N"/>
</dbReference>
<dbReference type="PANTHER" id="PTHR42933:SF1">
    <property type="entry name" value="SITE-SPECIFIC DNA-METHYLTRANSFERASE (ADENINE-SPECIFIC)"/>
    <property type="match status" value="1"/>
</dbReference>
<dbReference type="GO" id="GO:0009307">
    <property type="term" value="P:DNA restriction-modification system"/>
    <property type="evidence" value="ECO:0007669"/>
    <property type="project" value="UniProtKB-KW"/>
</dbReference>
<evidence type="ECO:0000256" key="7">
    <source>
        <dbReference type="ARBA" id="ARBA00047942"/>
    </source>
</evidence>
<evidence type="ECO:0000259" key="8">
    <source>
        <dbReference type="Pfam" id="PF02384"/>
    </source>
</evidence>
<dbReference type="PANTHER" id="PTHR42933">
    <property type="entry name" value="SLR6095 PROTEIN"/>
    <property type="match status" value="1"/>
</dbReference>
<evidence type="ECO:0000259" key="9">
    <source>
        <dbReference type="Pfam" id="PF12161"/>
    </source>
</evidence>
<dbReference type="Proteomes" id="UP000199440">
    <property type="component" value="Unassembled WGS sequence"/>
</dbReference>
<evidence type="ECO:0000256" key="6">
    <source>
        <dbReference type="ARBA" id="ARBA00022747"/>
    </source>
</evidence>
<organism evidence="10 11">
    <name type="scientific">Kriegella aquimaris</name>
    <dbReference type="NCBI Taxonomy" id="192904"/>
    <lineage>
        <taxon>Bacteria</taxon>
        <taxon>Pseudomonadati</taxon>
        <taxon>Bacteroidota</taxon>
        <taxon>Flavobacteriia</taxon>
        <taxon>Flavobacteriales</taxon>
        <taxon>Flavobacteriaceae</taxon>
        <taxon>Kriegella</taxon>
    </lineage>
</organism>
<dbReference type="Pfam" id="PF02384">
    <property type="entry name" value="N6_Mtase"/>
    <property type="match status" value="1"/>
</dbReference>
<comment type="catalytic activity">
    <reaction evidence="7">
        <text>a 2'-deoxyadenosine in DNA + S-adenosyl-L-methionine = an N(6)-methyl-2'-deoxyadenosine in DNA + S-adenosyl-L-homocysteine + H(+)</text>
        <dbReference type="Rhea" id="RHEA:15197"/>
        <dbReference type="Rhea" id="RHEA-COMP:12418"/>
        <dbReference type="Rhea" id="RHEA-COMP:12419"/>
        <dbReference type="ChEBI" id="CHEBI:15378"/>
        <dbReference type="ChEBI" id="CHEBI:57856"/>
        <dbReference type="ChEBI" id="CHEBI:59789"/>
        <dbReference type="ChEBI" id="CHEBI:90615"/>
        <dbReference type="ChEBI" id="CHEBI:90616"/>
        <dbReference type="EC" id="2.1.1.72"/>
    </reaction>
</comment>
<dbReference type="AlphaFoldDB" id="A0A1G9V0M5"/>
<evidence type="ECO:0000313" key="10">
    <source>
        <dbReference type="EMBL" id="SDM65688.1"/>
    </source>
</evidence>
<dbReference type="InterPro" id="IPR002052">
    <property type="entry name" value="DNA_methylase_N6_adenine_CS"/>
</dbReference>
<dbReference type="EC" id="2.1.1.72" evidence="2"/>
<dbReference type="OrthoDB" id="9814572at2"/>
<feature type="domain" description="N6 adenine-specific DNA methyltransferase N-terminal" evidence="9">
    <location>
        <begin position="6"/>
        <end position="148"/>
    </location>
</feature>
<sequence length="920" mass="105047">MNKQQLAAKIWESANQMRSKIEANEYKDYILGFIFYKYLSEKQIQFAKNQDFTQEDIEALSEEDTETVDFIKKNIGYFIAYDDLFSTWISAGKDFDVSNVREALSAFSRLISPKHKKLFDGIFNTLETGLSKLGDTAAKQTKAIADLLHLIKSIPMDGKQDYDVLGFIYEYLIEKFAANAGKKAGEFYTPHEVSVLISEIISDHLKDRKQIEIYDSCSGSASLLINIGNSIAKYMDDENNIKYYAQELKQNTYNLTRMNLVMRGILPTNIQTRNGDTLEDDWPFFDENDPVHTYNTLYLDAVVSNPPYSQKWTPTNKEADPRYARFGLAPKTKADFAFLLHDLYHLKPDGIMNIVLPHGVLFRGGEEGKIRKQLIEKNHIDAIIGLPSGIFFGTGIPTIIIVLKQKRTNTDTLIIDASKGFLKDGKNNKLRASDIRRIADAVRDRANIHKFSRTVERDEIRNNEYNLNIPRYVDSSEPAEKWDIYASMFGGIPVNEIDELHKYWDAFTELREALFERTTAVNAKLKVTAIKESIVNHANVTAFANAYTQAFKDFDQYLSQQLVSNTAAVKVNKEKTILSNEIFKRLETIPLIDKYEAYQLLDDNWETIKVDLEIIQTEGFDAARVVDPNMVMKKKNGKETEVQEGWKGRIMPFTLVQERYLSKELEALTINESRLTAIATEIDEIIEALPEEEKDSSLLNDKSDAFVAKELNEVVKEAYAEVETPEINAIKAYQELLDNKARKLEKETFIKANKAIQWSAMDANKDGTYSKTTVNKYLSQLQSVFTFKEDTFEYQVVKASQLLIEQKDLKAKIKKEAAALHMLTKETIENLTDAQINDLLEHKWVQPLVKALENMPDAIIDTLSRKLQQLTDKYATTYSDVAKDIKQAENELAGLLGNLTGNEHDLKALSEFKYLLKTNI</sequence>
<evidence type="ECO:0000256" key="4">
    <source>
        <dbReference type="ARBA" id="ARBA00022679"/>
    </source>
</evidence>
<accession>A0A1G9V0M5</accession>
<dbReference type="InterPro" id="IPR004546">
    <property type="entry name" value="Restrct_endonuc_T1M"/>
</dbReference>
<dbReference type="PROSITE" id="PS00092">
    <property type="entry name" value="N6_MTASE"/>
    <property type="match status" value="1"/>
</dbReference>
<dbReference type="GO" id="GO:0003677">
    <property type="term" value="F:DNA binding"/>
    <property type="evidence" value="ECO:0007669"/>
    <property type="project" value="InterPro"/>
</dbReference>
<keyword evidence="5" id="KW-0949">S-adenosyl-L-methionine</keyword>